<dbReference type="Proteomes" id="UP000260844">
    <property type="component" value="Unassembled WGS sequence"/>
</dbReference>
<dbReference type="RefSeq" id="WP_100054571.1">
    <property type="nucleotide sequence ID" value="NZ_AP019724.1"/>
</dbReference>
<name>A0A8B2YVY4_BACUN</name>
<evidence type="ECO:0000259" key="1">
    <source>
        <dbReference type="Pfam" id="PF03050"/>
    </source>
</evidence>
<reference evidence="2 3" key="1">
    <citation type="submission" date="2018-08" db="EMBL/GenBank/DDBJ databases">
        <title>A genome reference for cultivated species of the human gut microbiota.</title>
        <authorList>
            <person name="Zou Y."/>
            <person name="Xue W."/>
            <person name="Luo G."/>
        </authorList>
    </citation>
    <scope>NUCLEOTIDE SEQUENCE [LARGE SCALE GENOMIC DNA]</scope>
    <source>
        <strain evidence="2 3">TM04-30</strain>
    </source>
</reference>
<evidence type="ECO:0000313" key="3">
    <source>
        <dbReference type="Proteomes" id="UP000260844"/>
    </source>
</evidence>
<sequence length="38" mass="4644">MNYLHKFWDQLFAYRKDGEYTIDNLAAERAIRPLTVQR</sequence>
<dbReference type="EMBL" id="QSPV01000001">
    <property type="protein sequence ID" value="RGJ97148.1"/>
    <property type="molecule type" value="Genomic_DNA"/>
</dbReference>
<dbReference type="AlphaFoldDB" id="A0A8B2YVY4"/>
<protein>
    <recommendedName>
        <fullName evidence="1">Transposase IS66 central domain-containing protein</fullName>
    </recommendedName>
</protein>
<organism evidence="2 3">
    <name type="scientific">Bacteroides uniformis</name>
    <dbReference type="NCBI Taxonomy" id="820"/>
    <lineage>
        <taxon>Bacteria</taxon>
        <taxon>Pseudomonadati</taxon>
        <taxon>Bacteroidota</taxon>
        <taxon>Bacteroidia</taxon>
        <taxon>Bacteroidales</taxon>
        <taxon>Bacteroidaceae</taxon>
        <taxon>Bacteroides</taxon>
    </lineage>
</organism>
<dbReference type="InterPro" id="IPR004291">
    <property type="entry name" value="Transposase_IS66_central"/>
</dbReference>
<feature type="domain" description="Transposase IS66 central" evidence="1">
    <location>
        <begin position="1"/>
        <end position="38"/>
    </location>
</feature>
<gene>
    <name evidence="2" type="ORF">DXD40_01740</name>
</gene>
<accession>A0A8B2YVY4</accession>
<comment type="caution">
    <text evidence="2">The sequence shown here is derived from an EMBL/GenBank/DDBJ whole genome shotgun (WGS) entry which is preliminary data.</text>
</comment>
<evidence type="ECO:0000313" key="2">
    <source>
        <dbReference type="EMBL" id="RGJ97148.1"/>
    </source>
</evidence>
<proteinExistence type="predicted"/>
<dbReference type="Pfam" id="PF03050">
    <property type="entry name" value="DDE_Tnp_IS66"/>
    <property type="match status" value="1"/>
</dbReference>